<gene>
    <name evidence="2" type="ORF">CYMTET_51673</name>
</gene>
<feature type="region of interest" description="Disordered" evidence="1">
    <location>
        <begin position="171"/>
        <end position="207"/>
    </location>
</feature>
<reference evidence="2 3" key="1">
    <citation type="journal article" date="2015" name="Genome Biol. Evol.">
        <title>Comparative Genomics of a Bacterivorous Green Alga Reveals Evolutionary Causalities and Consequences of Phago-Mixotrophic Mode of Nutrition.</title>
        <authorList>
            <person name="Burns J.A."/>
            <person name="Paasch A."/>
            <person name="Narechania A."/>
            <person name="Kim E."/>
        </authorList>
    </citation>
    <scope>NUCLEOTIDE SEQUENCE [LARGE SCALE GENOMIC DNA]</scope>
    <source>
        <strain evidence="2 3">PLY_AMNH</strain>
    </source>
</reference>
<feature type="compositionally biased region" description="Pro residues" evidence="1">
    <location>
        <begin position="450"/>
        <end position="459"/>
    </location>
</feature>
<comment type="caution">
    <text evidence="2">The sequence shown here is derived from an EMBL/GenBank/DDBJ whole genome shotgun (WGS) entry which is preliminary data.</text>
</comment>
<feature type="region of interest" description="Disordered" evidence="1">
    <location>
        <begin position="479"/>
        <end position="501"/>
    </location>
</feature>
<accession>A0AAE0BKJ3</accession>
<dbReference type="AlphaFoldDB" id="A0AAE0BKJ3"/>
<keyword evidence="3" id="KW-1185">Reference proteome</keyword>
<organism evidence="2 3">
    <name type="scientific">Cymbomonas tetramitiformis</name>
    <dbReference type="NCBI Taxonomy" id="36881"/>
    <lineage>
        <taxon>Eukaryota</taxon>
        <taxon>Viridiplantae</taxon>
        <taxon>Chlorophyta</taxon>
        <taxon>Pyramimonadophyceae</taxon>
        <taxon>Pyramimonadales</taxon>
        <taxon>Pyramimonadaceae</taxon>
        <taxon>Cymbomonas</taxon>
    </lineage>
</organism>
<dbReference type="EMBL" id="LGRX02034263">
    <property type="protein sequence ID" value="KAK3238303.1"/>
    <property type="molecule type" value="Genomic_DNA"/>
</dbReference>
<feature type="compositionally biased region" description="Pro residues" evidence="1">
    <location>
        <begin position="179"/>
        <end position="205"/>
    </location>
</feature>
<sequence length="501" mass="55354">MIHLTAHVTFKGSERKTYNLIVGEHLRGNDDTKESSVVQYVPEEAVHVSLSKETLPCDLPTGKCLRYGIFESQGDDVGTRLNILTQRERCKGLRFYAGGSTQISPQLAEVQRFLRDFLKGPVTLASLDDSARGTKWETNARLRAGTEPALQFRLCLEEGLDGEQTGWVNLLHAGNSSPSPLPLPNPPPSPPLLPNPSPSPLPSLPFPQEARLPADCSVHVGWCTSDGSEHPSADLVGSLSEGIFPKCQVYLVQLDKNGLGSDGEVDPRVELMICTGWFYSDKVFQTRRLGEDTTSVPKLPARFGTWSQEYSFMWPPMAAHVPHVRGRPLLVAVNGAIHHAKGECRRRVTSYYDVMIDTKQSANLEDHCSDTPVFYWPEVVTKFLERHKPGQGVTAATARLEETLGEPEDAMRNGAKLLAQKKKMCAAVTQHQTCDKRDDTRFRSVVPRGSPRPAPPPGPHQGVRVSISRRTWWANDLSHAPHGSLNQEALADDLPPCETEE</sequence>
<evidence type="ECO:0000313" key="2">
    <source>
        <dbReference type="EMBL" id="KAK3238303.1"/>
    </source>
</evidence>
<protein>
    <submittedName>
        <fullName evidence="2">Uncharacterized protein</fullName>
    </submittedName>
</protein>
<proteinExistence type="predicted"/>
<evidence type="ECO:0000256" key="1">
    <source>
        <dbReference type="SAM" id="MobiDB-lite"/>
    </source>
</evidence>
<feature type="region of interest" description="Disordered" evidence="1">
    <location>
        <begin position="435"/>
        <end position="464"/>
    </location>
</feature>
<dbReference type="Proteomes" id="UP001190700">
    <property type="component" value="Unassembled WGS sequence"/>
</dbReference>
<name>A0AAE0BKJ3_9CHLO</name>
<evidence type="ECO:0000313" key="3">
    <source>
        <dbReference type="Proteomes" id="UP001190700"/>
    </source>
</evidence>